<gene>
    <name evidence="2" type="ORF">H4W79_002377</name>
</gene>
<proteinExistence type="predicted"/>
<organism evidence="2 3">
    <name type="scientific">Nocardiopsis terrae</name>
    <dbReference type="NCBI Taxonomy" id="372655"/>
    <lineage>
        <taxon>Bacteria</taxon>
        <taxon>Bacillati</taxon>
        <taxon>Actinomycetota</taxon>
        <taxon>Actinomycetes</taxon>
        <taxon>Streptosporangiales</taxon>
        <taxon>Nocardiopsidaceae</taxon>
        <taxon>Nocardiopsis</taxon>
    </lineage>
</organism>
<feature type="region of interest" description="Disordered" evidence="1">
    <location>
        <begin position="1"/>
        <end position="25"/>
    </location>
</feature>
<dbReference type="EMBL" id="JADBDY010000001">
    <property type="protein sequence ID" value="MBE1458163.1"/>
    <property type="molecule type" value="Genomic_DNA"/>
</dbReference>
<keyword evidence="3" id="KW-1185">Reference proteome</keyword>
<evidence type="ECO:0000313" key="3">
    <source>
        <dbReference type="Proteomes" id="UP000598217"/>
    </source>
</evidence>
<name>A0ABR9HGL5_9ACTN</name>
<dbReference type="RefSeq" id="WP_191270183.1">
    <property type="nucleotide sequence ID" value="NZ_BMXJ01000003.1"/>
</dbReference>
<evidence type="ECO:0000256" key="1">
    <source>
        <dbReference type="SAM" id="MobiDB-lite"/>
    </source>
</evidence>
<sequence length="107" mass="11903">MTNPIPEPRSAARVSLREPAQSGPACDTCAHRTCRLLRARHLPLLGGHRREFAREHLRAAALQARNPHRLIWFGESTQSYWVADARGLTEAADSGSLLVLLDPCPER</sequence>
<evidence type="ECO:0000313" key="2">
    <source>
        <dbReference type="EMBL" id="MBE1458163.1"/>
    </source>
</evidence>
<accession>A0ABR9HGL5</accession>
<reference evidence="2 3" key="1">
    <citation type="submission" date="2020-10" db="EMBL/GenBank/DDBJ databases">
        <title>Sequencing the genomes of 1000 actinobacteria strains.</title>
        <authorList>
            <person name="Klenk H.-P."/>
        </authorList>
    </citation>
    <scope>NUCLEOTIDE SEQUENCE [LARGE SCALE GENOMIC DNA]</scope>
    <source>
        <strain evidence="2 3">DSM 45157</strain>
    </source>
</reference>
<dbReference type="Proteomes" id="UP000598217">
    <property type="component" value="Unassembled WGS sequence"/>
</dbReference>
<comment type="caution">
    <text evidence="2">The sequence shown here is derived from an EMBL/GenBank/DDBJ whole genome shotgun (WGS) entry which is preliminary data.</text>
</comment>
<protein>
    <submittedName>
        <fullName evidence="2">Uncharacterized protein</fullName>
    </submittedName>
</protein>